<dbReference type="EMBL" id="LXQA010390817">
    <property type="protein sequence ID" value="MCI48731.1"/>
    <property type="molecule type" value="Genomic_DNA"/>
</dbReference>
<keyword evidence="3" id="KW-1185">Reference proteome</keyword>
<evidence type="ECO:0000256" key="1">
    <source>
        <dbReference type="SAM" id="MobiDB-lite"/>
    </source>
</evidence>
<accession>A0A392SIN5</accession>
<organism evidence="2 3">
    <name type="scientific">Trifolium medium</name>
    <dbReference type="NCBI Taxonomy" id="97028"/>
    <lineage>
        <taxon>Eukaryota</taxon>
        <taxon>Viridiplantae</taxon>
        <taxon>Streptophyta</taxon>
        <taxon>Embryophyta</taxon>
        <taxon>Tracheophyta</taxon>
        <taxon>Spermatophyta</taxon>
        <taxon>Magnoliopsida</taxon>
        <taxon>eudicotyledons</taxon>
        <taxon>Gunneridae</taxon>
        <taxon>Pentapetalae</taxon>
        <taxon>rosids</taxon>
        <taxon>fabids</taxon>
        <taxon>Fabales</taxon>
        <taxon>Fabaceae</taxon>
        <taxon>Papilionoideae</taxon>
        <taxon>50 kb inversion clade</taxon>
        <taxon>NPAAA clade</taxon>
        <taxon>Hologalegina</taxon>
        <taxon>IRL clade</taxon>
        <taxon>Trifolieae</taxon>
        <taxon>Trifolium</taxon>
    </lineage>
</organism>
<evidence type="ECO:0000313" key="2">
    <source>
        <dbReference type="EMBL" id="MCI48731.1"/>
    </source>
</evidence>
<name>A0A392SIN5_9FABA</name>
<dbReference type="AlphaFoldDB" id="A0A392SIN5"/>
<feature type="non-terminal residue" evidence="2">
    <location>
        <position position="49"/>
    </location>
</feature>
<protein>
    <submittedName>
        <fullName evidence="2">Uncharacterized protein</fullName>
    </submittedName>
</protein>
<evidence type="ECO:0000313" key="3">
    <source>
        <dbReference type="Proteomes" id="UP000265520"/>
    </source>
</evidence>
<sequence length="49" mass="5637">MPESGFSCRCRKKRSTGRSNRSSGWFWWHPGVVGTITIEPVQIINLLFL</sequence>
<feature type="region of interest" description="Disordered" evidence="1">
    <location>
        <begin position="1"/>
        <end position="22"/>
    </location>
</feature>
<dbReference type="Proteomes" id="UP000265520">
    <property type="component" value="Unassembled WGS sequence"/>
</dbReference>
<reference evidence="2 3" key="1">
    <citation type="journal article" date="2018" name="Front. Plant Sci.">
        <title>Red Clover (Trifolium pratense) and Zigzag Clover (T. medium) - A Picture of Genomic Similarities and Differences.</title>
        <authorList>
            <person name="Dluhosova J."/>
            <person name="Istvanek J."/>
            <person name="Nedelnik J."/>
            <person name="Repkova J."/>
        </authorList>
    </citation>
    <scope>NUCLEOTIDE SEQUENCE [LARGE SCALE GENOMIC DNA]</scope>
    <source>
        <strain evidence="3">cv. 10/8</strain>
        <tissue evidence="2">Leaf</tissue>
    </source>
</reference>
<comment type="caution">
    <text evidence="2">The sequence shown here is derived from an EMBL/GenBank/DDBJ whole genome shotgun (WGS) entry which is preliminary data.</text>
</comment>
<proteinExistence type="predicted"/>